<dbReference type="EMBL" id="JACAZH010000052">
    <property type="protein sequence ID" value="KAF7333676.1"/>
    <property type="molecule type" value="Genomic_DNA"/>
</dbReference>
<dbReference type="AlphaFoldDB" id="A0A8H6X446"/>
<dbReference type="CDD" id="cd21037">
    <property type="entry name" value="MLKL_NTD"/>
    <property type="match status" value="1"/>
</dbReference>
<dbReference type="InterPro" id="IPR059179">
    <property type="entry name" value="MLKL-like_MCAfunc"/>
</dbReference>
<organism evidence="1 2">
    <name type="scientific">Mycena sanguinolenta</name>
    <dbReference type="NCBI Taxonomy" id="230812"/>
    <lineage>
        <taxon>Eukaryota</taxon>
        <taxon>Fungi</taxon>
        <taxon>Dikarya</taxon>
        <taxon>Basidiomycota</taxon>
        <taxon>Agaricomycotina</taxon>
        <taxon>Agaricomycetes</taxon>
        <taxon>Agaricomycetidae</taxon>
        <taxon>Agaricales</taxon>
        <taxon>Marasmiineae</taxon>
        <taxon>Mycenaceae</taxon>
        <taxon>Mycena</taxon>
    </lineage>
</organism>
<gene>
    <name evidence="1" type="ORF">MSAN_02410700</name>
</gene>
<dbReference type="OrthoDB" id="3052743at2759"/>
<name>A0A8H6X446_9AGAR</name>
<dbReference type="Proteomes" id="UP000623467">
    <property type="component" value="Unassembled WGS sequence"/>
</dbReference>
<evidence type="ECO:0000313" key="2">
    <source>
        <dbReference type="Proteomes" id="UP000623467"/>
    </source>
</evidence>
<comment type="caution">
    <text evidence="1">The sequence shown here is derived from an EMBL/GenBank/DDBJ whole genome shotgun (WGS) entry which is preliminary data.</text>
</comment>
<accession>A0A8H6X446</accession>
<proteinExistence type="predicted"/>
<evidence type="ECO:0000313" key="1">
    <source>
        <dbReference type="EMBL" id="KAF7333676.1"/>
    </source>
</evidence>
<protein>
    <submittedName>
        <fullName evidence="1">Uncharacterized protein</fullName>
    </submittedName>
</protein>
<reference evidence="1" key="1">
    <citation type="submission" date="2020-05" db="EMBL/GenBank/DDBJ databases">
        <title>Mycena genomes resolve the evolution of fungal bioluminescence.</title>
        <authorList>
            <person name="Tsai I.J."/>
        </authorList>
    </citation>
    <scope>NUCLEOTIDE SEQUENCE</scope>
    <source>
        <strain evidence="1">160909Yilan</strain>
    </source>
</reference>
<keyword evidence="2" id="KW-1185">Reference proteome</keyword>
<sequence length="274" mass="31144">MGSRVIVGSLRLHSLQELLYVLLARSCGMPGRFAWRSRRGPSGMRGLVTPSTAMYAIEGGKTLAEALENVSLPFVSSFVSVGIKVLEACQEASAIEENVENLQQRVYNVMLVLVNSTASPIANDETYHERRGRIEKFQYVLAGILTDLWKIKRQRKWLLVFFRDLNRDRIDRCVGRLAIALENFQIASQLRVETSQLRVEDILAKMRAEHSTFRPQLDRIEDGLRQFTQPLNAPHARKDTPSPHHIFYGRDGPKPLLRVDAAIPYVLDREALHL</sequence>